<comment type="similarity">
    <text evidence="1">Belongs to the ribonucleoside diphosphate reductase small chain family.</text>
</comment>
<keyword evidence="2" id="KW-1133">Transmembrane helix</keyword>
<evidence type="ECO:0000313" key="4">
    <source>
        <dbReference type="Proteomes" id="UP000232323"/>
    </source>
</evidence>
<dbReference type="InterPro" id="IPR033909">
    <property type="entry name" value="RNR_small"/>
</dbReference>
<dbReference type="AlphaFoldDB" id="A0A250XU23"/>
<evidence type="ECO:0000313" key="3">
    <source>
        <dbReference type="EMBL" id="GAX86479.1"/>
    </source>
</evidence>
<dbReference type="InterPro" id="IPR000358">
    <property type="entry name" value="RNR_small_fam"/>
</dbReference>
<dbReference type="Proteomes" id="UP000232323">
    <property type="component" value="Unassembled WGS sequence"/>
</dbReference>
<evidence type="ECO:0000256" key="1">
    <source>
        <dbReference type="ARBA" id="ARBA00009303"/>
    </source>
</evidence>
<dbReference type="PANTHER" id="PTHR23409:SF18">
    <property type="entry name" value="RIBONUCLEOSIDE-DIPHOSPHATE REDUCTASE SUBUNIT M2"/>
    <property type="match status" value="1"/>
</dbReference>
<gene>
    <name evidence="3" type="ORF">CEUSTIGMA_g13888.t1</name>
</gene>
<dbReference type="InterPro" id="IPR030475">
    <property type="entry name" value="RNR_small_AS"/>
</dbReference>
<accession>A0A250XU23</accession>
<keyword evidence="4" id="KW-1185">Reference proteome</keyword>
<dbReference type="SUPFAM" id="SSF47240">
    <property type="entry name" value="Ferritin-like"/>
    <property type="match status" value="1"/>
</dbReference>
<feature type="non-terminal residue" evidence="3">
    <location>
        <position position="1"/>
    </location>
</feature>
<reference evidence="3 4" key="1">
    <citation type="submission" date="2017-08" db="EMBL/GenBank/DDBJ databases">
        <title>Acidophilic green algal genome provides insights into adaptation to an acidic environment.</title>
        <authorList>
            <person name="Hirooka S."/>
            <person name="Hirose Y."/>
            <person name="Kanesaki Y."/>
            <person name="Higuchi S."/>
            <person name="Fujiwara T."/>
            <person name="Onuma R."/>
            <person name="Era A."/>
            <person name="Ohbayashi R."/>
            <person name="Uzuka A."/>
            <person name="Nozaki H."/>
            <person name="Yoshikawa H."/>
            <person name="Miyagishima S.Y."/>
        </authorList>
    </citation>
    <scope>NUCLEOTIDE SEQUENCE [LARGE SCALE GENOMIC DNA]</scope>
    <source>
        <strain evidence="3 4">NIES-2499</strain>
    </source>
</reference>
<feature type="transmembrane region" description="Helical" evidence="2">
    <location>
        <begin position="147"/>
        <end position="168"/>
    </location>
</feature>
<evidence type="ECO:0000256" key="2">
    <source>
        <dbReference type="SAM" id="Phobius"/>
    </source>
</evidence>
<dbReference type="Gene3D" id="1.10.620.20">
    <property type="entry name" value="Ribonucleotide Reductase, subunit A"/>
    <property type="match status" value="1"/>
</dbReference>
<sequence length="307" mass="35129">RHVLYPIQHQDVWTLYKKAQSAYWTAEELELTKDGDDWDALNDNERHFIKHVLAFFAASDGIVMENLAARFMTDVKIPEARAFYAFQIAIETVHSEVYALLLDSYVKDSVEKSKLFHAVTEMPCIAKKANWALQWISDFNSTFAERLVAFACIEGIFFSGAFCAIFWVKERGILPGLCSSNEFISRDEAMHTDLACLLYSKLQTKVDHTKVLDIVLQAQKIEHEFITSALPCALLGMNAGLMGAYIEFVTDRLLLQLGLDKHFGTKNPFAFMDRISLQTKANFFEHRESNYSKAQSERVLDFSNFDF</sequence>
<dbReference type="Pfam" id="PF00268">
    <property type="entry name" value="Ribonuc_red_sm"/>
    <property type="match status" value="1"/>
</dbReference>
<dbReference type="GO" id="GO:0009263">
    <property type="term" value="P:deoxyribonucleotide biosynthetic process"/>
    <property type="evidence" value="ECO:0007669"/>
    <property type="project" value="InterPro"/>
</dbReference>
<dbReference type="STRING" id="1157962.A0A250XU23"/>
<keyword evidence="2" id="KW-0812">Transmembrane</keyword>
<name>A0A250XU23_9CHLO</name>
<dbReference type="GO" id="GO:0016491">
    <property type="term" value="F:oxidoreductase activity"/>
    <property type="evidence" value="ECO:0007669"/>
    <property type="project" value="InterPro"/>
</dbReference>
<comment type="caution">
    <text evidence="3">The sequence shown here is derived from an EMBL/GenBank/DDBJ whole genome shotgun (WGS) entry which is preliminary data.</text>
</comment>
<proteinExistence type="inferred from homology"/>
<dbReference type="CDD" id="cd01049">
    <property type="entry name" value="RNRR2"/>
    <property type="match status" value="1"/>
</dbReference>
<dbReference type="PROSITE" id="PS00368">
    <property type="entry name" value="RIBORED_SMALL"/>
    <property type="match status" value="1"/>
</dbReference>
<dbReference type="PANTHER" id="PTHR23409">
    <property type="entry name" value="RIBONUCLEOSIDE-DIPHOSPHATE REDUCTASE SMALL CHAIN"/>
    <property type="match status" value="1"/>
</dbReference>
<dbReference type="EMBL" id="BEGY01000322">
    <property type="protein sequence ID" value="GAX86479.1"/>
    <property type="molecule type" value="Genomic_DNA"/>
</dbReference>
<organism evidence="3 4">
    <name type="scientific">Chlamydomonas eustigma</name>
    <dbReference type="NCBI Taxonomy" id="1157962"/>
    <lineage>
        <taxon>Eukaryota</taxon>
        <taxon>Viridiplantae</taxon>
        <taxon>Chlorophyta</taxon>
        <taxon>core chlorophytes</taxon>
        <taxon>Chlorophyceae</taxon>
        <taxon>CS clade</taxon>
        <taxon>Chlamydomonadales</taxon>
        <taxon>Chlamydomonadaceae</taxon>
        <taxon>Chlamydomonas</taxon>
    </lineage>
</organism>
<dbReference type="InterPro" id="IPR009078">
    <property type="entry name" value="Ferritin-like_SF"/>
</dbReference>
<keyword evidence="2" id="KW-0472">Membrane</keyword>
<dbReference type="OrthoDB" id="10248373at2759"/>
<protein>
    <submittedName>
        <fullName evidence="3">Uncharacterized protein</fullName>
    </submittedName>
</protein>
<dbReference type="InterPro" id="IPR012348">
    <property type="entry name" value="RNR-like"/>
</dbReference>